<dbReference type="Gene3D" id="3.40.630.10">
    <property type="entry name" value="Zn peptidases"/>
    <property type="match status" value="1"/>
</dbReference>
<feature type="chain" id="PRO_5042289209" description="Nicastrin" evidence="11">
    <location>
        <begin position="25"/>
        <end position="669"/>
    </location>
</feature>
<proteinExistence type="inferred from homology"/>
<dbReference type="GO" id="GO:0007219">
    <property type="term" value="P:Notch signaling pathway"/>
    <property type="evidence" value="ECO:0007669"/>
    <property type="project" value="UniProtKB-KW"/>
</dbReference>
<name>A0AAE1YHN6_9LAMI</name>
<evidence type="ECO:0000256" key="4">
    <source>
        <dbReference type="ARBA" id="ARBA00022692"/>
    </source>
</evidence>
<dbReference type="GO" id="GO:0016485">
    <property type="term" value="P:protein processing"/>
    <property type="evidence" value="ECO:0007669"/>
    <property type="project" value="InterPro"/>
</dbReference>
<dbReference type="SUPFAM" id="SSF53187">
    <property type="entry name" value="Zn-dependent exopeptidases"/>
    <property type="match status" value="1"/>
</dbReference>
<protein>
    <recommendedName>
        <fullName evidence="3">Nicastrin</fullName>
    </recommendedName>
</protein>
<sequence>MDFFKLSLLLSLLCFLALPRLSLSASGETKSFESVPDLEKSMYKEIEGFPCVRLLNLSGEIGCSNPGREKVVAPIVRFQNAKEFAGSAAILVSIDEFESLLSRVLKDSAFSSKVAGILVESSTQVQNAINGFSPDVKFPQAEFAPYRSNNFEWNPAGSGIMWKAYNFPVFLLSQTSTSILQEAALMNEKSKKSYTENVAQFDLVMQTTKSSTHDSESCLKEGTCLPLGGYSVWSALPPINISSSLKAKPIILAMTSMDSASFFRDKSLGAESPISGLIALLAVVDALSHLDGLEELNKQLVFVVLTGESWGYLGSRRFFLESDKQSDTIKGLDLAMLETVIEIGSVGKSFSEGNKTFFAHTAGATSSVNGTFNVLQHAQDSLITESIMVKRASTTNPGVPPSSLMTFLRKKPQISGLVLEDFDSTFSNKFYHSHLDELSNISPSSIVAAASLVARTLYILAGGKDSAINTIKVNASLVEELLGCLLACEPGLSCGLVKHYISPSTTCPSHYVGVILGEPSAALYPAYAGDVSRFVWNFLADKTSISSKNIGSSCAKACSGVGELCIRGEADGKGVCVISTTRYVPAYSTRLRYESGSWIVLPNNSSDNMDVDDPVWTESNWDTINIRTYRVQNSTYDRLILLLGIVVTLLAYILIEIAKSVISKAMKQE</sequence>
<evidence type="ECO:0000256" key="9">
    <source>
        <dbReference type="ARBA" id="ARBA00023180"/>
    </source>
</evidence>
<feature type="signal peptide" evidence="11">
    <location>
        <begin position="1"/>
        <end position="24"/>
    </location>
</feature>
<dbReference type="Pfam" id="PF05450">
    <property type="entry name" value="Nicastrin"/>
    <property type="match status" value="1"/>
</dbReference>
<evidence type="ECO:0000313" key="13">
    <source>
        <dbReference type="EMBL" id="KAK4430440.1"/>
    </source>
</evidence>
<evidence type="ECO:0000256" key="10">
    <source>
        <dbReference type="SAM" id="Phobius"/>
    </source>
</evidence>
<evidence type="ECO:0000259" key="12">
    <source>
        <dbReference type="Pfam" id="PF18266"/>
    </source>
</evidence>
<keyword evidence="7 10" id="KW-1133">Transmembrane helix</keyword>
<keyword evidence="5 11" id="KW-0732">Signal</keyword>
<feature type="domain" description="Nicastrin small lobe" evidence="12">
    <location>
        <begin position="50"/>
        <end position="207"/>
    </location>
</feature>
<dbReference type="PANTHER" id="PTHR21092:SF0">
    <property type="entry name" value="NICASTRIN"/>
    <property type="match status" value="1"/>
</dbReference>
<keyword evidence="6" id="KW-0914">Notch signaling pathway</keyword>
<evidence type="ECO:0000313" key="14">
    <source>
        <dbReference type="Proteomes" id="UP001293254"/>
    </source>
</evidence>
<evidence type="ECO:0000256" key="2">
    <source>
        <dbReference type="ARBA" id="ARBA00007717"/>
    </source>
</evidence>
<evidence type="ECO:0000256" key="3">
    <source>
        <dbReference type="ARBA" id="ARBA00015303"/>
    </source>
</evidence>
<comment type="caution">
    <text evidence="13">The sequence shown here is derived from an EMBL/GenBank/DDBJ whole genome shotgun (WGS) entry which is preliminary data.</text>
</comment>
<dbReference type="EMBL" id="JACGWO010000004">
    <property type="protein sequence ID" value="KAK4430440.1"/>
    <property type="molecule type" value="Genomic_DNA"/>
</dbReference>
<organism evidence="13 14">
    <name type="scientific">Sesamum alatum</name>
    <dbReference type="NCBI Taxonomy" id="300844"/>
    <lineage>
        <taxon>Eukaryota</taxon>
        <taxon>Viridiplantae</taxon>
        <taxon>Streptophyta</taxon>
        <taxon>Embryophyta</taxon>
        <taxon>Tracheophyta</taxon>
        <taxon>Spermatophyta</taxon>
        <taxon>Magnoliopsida</taxon>
        <taxon>eudicotyledons</taxon>
        <taxon>Gunneridae</taxon>
        <taxon>Pentapetalae</taxon>
        <taxon>asterids</taxon>
        <taxon>lamiids</taxon>
        <taxon>Lamiales</taxon>
        <taxon>Pedaliaceae</taxon>
        <taxon>Sesamum</taxon>
    </lineage>
</organism>
<dbReference type="FunFam" id="3.40.630.10:FF:000075">
    <property type="entry name" value="Nicastrin"/>
    <property type="match status" value="1"/>
</dbReference>
<keyword evidence="9" id="KW-0325">Glycoprotein</keyword>
<gene>
    <name evidence="13" type="ORF">Salat_1344700</name>
</gene>
<keyword evidence="4 10" id="KW-0812">Transmembrane</keyword>
<dbReference type="PANTHER" id="PTHR21092">
    <property type="entry name" value="NICASTRIN"/>
    <property type="match status" value="1"/>
</dbReference>
<dbReference type="CDD" id="cd03881">
    <property type="entry name" value="M28_Nicastrin"/>
    <property type="match status" value="1"/>
</dbReference>
<evidence type="ECO:0000256" key="6">
    <source>
        <dbReference type="ARBA" id="ARBA00022976"/>
    </source>
</evidence>
<evidence type="ECO:0000256" key="11">
    <source>
        <dbReference type="SAM" id="SignalP"/>
    </source>
</evidence>
<evidence type="ECO:0000256" key="1">
    <source>
        <dbReference type="ARBA" id="ARBA00004479"/>
    </source>
</evidence>
<dbReference type="Pfam" id="PF18266">
    <property type="entry name" value="Ncstrn_small"/>
    <property type="match status" value="1"/>
</dbReference>
<dbReference type="AlphaFoldDB" id="A0AAE1YHN6"/>
<dbReference type="Proteomes" id="UP001293254">
    <property type="component" value="Unassembled WGS sequence"/>
</dbReference>
<reference evidence="13" key="2">
    <citation type="journal article" date="2024" name="Plant">
        <title>Genomic evolution and insights into agronomic trait innovations of Sesamum species.</title>
        <authorList>
            <person name="Miao H."/>
            <person name="Wang L."/>
            <person name="Qu L."/>
            <person name="Liu H."/>
            <person name="Sun Y."/>
            <person name="Le M."/>
            <person name="Wang Q."/>
            <person name="Wei S."/>
            <person name="Zheng Y."/>
            <person name="Lin W."/>
            <person name="Duan Y."/>
            <person name="Cao H."/>
            <person name="Xiong S."/>
            <person name="Wang X."/>
            <person name="Wei L."/>
            <person name="Li C."/>
            <person name="Ma Q."/>
            <person name="Ju M."/>
            <person name="Zhao R."/>
            <person name="Li G."/>
            <person name="Mu C."/>
            <person name="Tian Q."/>
            <person name="Mei H."/>
            <person name="Zhang T."/>
            <person name="Gao T."/>
            <person name="Zhang H."/>
        </authorList>
    </citation>
    <scope>NUCLEOTIDE SEQUENCE</scope>
    <source>
        <strain evidence="13">3651</strain>
    </source>
</reference>
<feature type="transmembrane region" description="Helical" evidence="10">
    <location>
        <begin position="639"/>
        <end position="658"/>
    </location>
</feature>
<keyword evidence="8 10" id="KW-0472">Membrane</keyword>
<dbReference type="InterPro" id="IPR041084">
    <property type="entry name" value="Ncstrn_small"/>
</dbReference>
<evidence type="ECO:0000256" key="7">
    <source>
        <dbReference type="ARBA" id="ARBA00022989"/>
    </source>
</evidence>
<evidence type="ECO:0000256" key="5">
    <source>
        <dbReference type="ARBA" id="ARBA00022729"/>
    </source>
</evidence>
<comment type="subcellular location">
    <subcellularLocation>
        <location evidence="1">Membrane</location>
        <topology evidence="1">Single-pass type I membrane protein</topology>
    </subcellularLocation>
</comment>
<comment type="similarity">
    <text evidence="2">Belongs to the nicastrin family.</text>
</comment>
<dbReference type="GO" id="GO:0005886">
    <property type="term" value="C:plasma membrane"/>
    <property type="evidence" value="ECO:0007669"/>
    <property type="project" value="UniProtKB-ARBA"/>
</dbReference>
<accession>A0AAE1YHN6</accession>
<evidence type="ECO:0000256" key="8">
    <source>
        <dbReference type="ARBA" id="ARBA00023136"/>
    </source>
</evidence>
<reference evidence="13" key="1">
    <citation type="submission" date="2020-06" db="EMBL/GenBank/DDBJ databases">
        <authorList>
            <person name="Li T."/>
            <person name="Hu X."/>
            <person name="Zhang T."/>
            <person name="Song X."/>
            <person name="Zhang H."/>
            <person name="Dai N."/>
            <person name="Sheng W."/>
            <person name="Hou X."/>
            <person name="Wei L."/>
        </authorList>
    </citation>
    <scope>NUCLEOTIDE SEQUENCE</scope>
    <source>
        <strain evidence="13">3651</strain>
        <tissue evidence="13">Leaf</tissue>
    </source>
</reference>
<keyword evidence="14" id="KW-1185">Reference proteome</keyword>
<dbReference type="InterPro" id="IPR008710">
    <property type="entry name" value="Nicastrin"/>
</dbReference>